<dbReference type="CTD" id="124565"/>
<evidence type="ECO:0000256" key="8">
    <source>
        <dbReference type="SAM" id="MobiDB-lite"/>
    </source>
</evidence>
<feature type="transmembrane region" description="Helical" evidence="9">
    <location>
        <begin position="345"/>
        <end position="366"/>
    </location>
</feature>
<feature type="transmembrane region" description="Helical" evidence="9">
    <location>
        <begin position="321"/>
        <end position="339"/>
    </location>
</feature>
<evidence type="ECO:0000256" key="6">
    <source>
        <dbReference type="ARBA" id="ARBA00022989"/>
    </source>
</evidence>
<keyword evidence="3" id="KW-0813">Transport</keyword>
<feature type="compositionally biased region" description="Basic and acidic residues" evidence="8">
    <location>
        <begin position="952"/>
        <end position="964"/>
    </location>
</feature>
<dbReference type="PANTHER" id="PTHR22950">
    <property type="entry name" value="AMINO ACID TRANSPORTER"/>
    <property type="match status" value="1"/>
</dbReference>
<evidence type="ECO:0000259" key="10">
    <source>
        <dbReference type="Pfam" id="PF01490"/>
    </source>
</evidence>
<evidence type="ECO:0000256" key="5">
    <source>
        <dbReference type="ARBA" id="ARBA00022970"/>
    </source>
</evidence>
<feature type="compositionally biased region" description="Basic and acidic residues" evidence="8">
    <location>
        <begin position="707"/>
        <end position="718"/>
    </location>
</feature>
<reference evidence="12" key="1">
    <citation type="submission" date="2025-08" db="UniProtKB">
        <authorList>
            <consortium name="RefSeq"/>
        </authorList>
    </citation>
    <scope>IDENTIFICATION</scope>
    <source>
        <tissue evidence="12">Spleen</tissue>
    </source>
</reference>
<keyword evidence="11" id="KW-1185">Reference proteome</keyword>
<feature type="transmembrane region" description="Helical" evidence="9">
    <location>
        <begin position="92"/>
        <end position="116"/>
    </location>
</feature>
<evidence type="ECO:0000313" key="12">
    <source>
        <dbReference type="RefSeq" id="XP_006869699.1"/>
    </source>
</evidence>
<dbReference type="OrthoDB" id="513400at2759"/>
<feature type="compositionally biased region" description="Low complexity" evidence="8">
    <location>
        <begin position="819"/>
        <end position="837"/>
    </location>
</feature>
<dbReference type="InterPro" id="IPR013057">
    <property type="entry name" value="AA_transpt_TM"/>
</dbReference>
<feature type="compositionally biased region" description="Basic and acidic residues" evidence="8">
    <location>
        <begin position="794"/>
        <end position="804"/>
    </location>
</feature>
<feature type="transmembrane region" description="Helical" evidence="9">
    <location>
        <begin position="153"/>
        <end position="173"/>
    </location>
</feature>
<keyword evidence="4 9" id="KW-0812">Transmembrane</keyword>
<feature type="compositionally biased region" description="Basic and acidic residues" evidence="8">
    <location>
        <begin position="899"/>
        <end position="912"/>
    </location>
</feature>
<comment type="subcellular location">
    <subcellularLocation>
        <location evidence="1">Membrane</location>
        <topology evidence="1">Multi-pass membrane protein</topology>
    </subcellularLocation>
</comment>
<evidence type="ECO:0000256" key="4">
    <source>
        <dbReference type="ARBA" id="ARBA00022692"/>
    </source>
</evidence>
<dbReference type="PANTHER" id="PTHR22950:SF646">
    <property type="entry name" value="SODIUM-COUPLED NEUTRAL AMINO ACID TRANSPORTER 10-RELATED"/>
    <property type="match status" value="1"/>
</dbReference>
<accession>A0A9B0WTP0</accession>
<feature type="compositionally biased region" description="Basic and acidic residues" evidence="8">
    <location>
        <begin position="591"/>
        <end position="607"/>
    </location>
</feature>
<feature type="compositionally biased region" description="Basic and acidic residues" evidence="8">
    <location>
        <begin position="493"/>
        <end position="508"/>
    </location>
</feature>
<feature type="transmembrane region" description="Helical" evidence="9">
    <location>
        <begin position="233"/>
        <end position="252"/>
    </location>
</feature>
<feature type="transmembrane region" description="Helical" evidence="9">
    <location>
        <begin position="36"/>
        <end position="58"/>
    </location>
</feature>
<feature type="transmembrane region" description="Helical" evidence="9">
    <location>
        <begin position="122"/>
        <end position="141"/>
    </location>
</feature>
<feature type="compositionally biased region" description="Basic and acidic residues" evidence="8">
    <location>
        <begin position="467"/>
        <end position="480"/>
    </location>
</feature>
<evidence type="ECO:0000256" key="3">
    <source>
        <dbReference type="ARBA" id="ARBA00022448"/>
    </source>
</evidence>
<gene>
    <name evidence="12" type="primary">SLC38A10</name>
</gene>
<feature type="region of interest" description="Disordered" evidence="8">
    <location>
        <begin position="437"/>
        <end position="671"/>
    </location>
</feature>
<protein>
    <submittedName>
        <fullName evidence="12">Sodium-coupled neutral amino acid transporter 10</fullName>
    </submittedName>
</protein>
<feature type="region of interest" description="Disordered" evidence="8">
    <location>
        <begin position="707"/>
        <end position="986"/>
    </location>
</feature>
<evidence type="ECO:0000256" key="9">
    <source>
        <dbReference type="SAM" id="Phobius"/>
    </source>
</evidence>
<dbReference type="GeneID" id="102831897"/>
<dbReference type="Pfam" id="PF01490">
    <property type="entry name" value="Aa_trans"/>
    <property type="match status" value="1"/>
</dbReference>
<evidence type="ECO:0000256" key="7">
    <source>
        <dbReference type="ARBA" id="ARBA00023136"/>
    </source>
</evidence>
<organism evidence="11 12">
    <name type="scientific">Chrysochloris asiatica</name>
    <name type="common">Cape golden mole</name>
    <dbReference type="NCBI Taxonomy" id="185453"/>
    <lineage>
        <taxon>Eukaryota</taxon>
        <taxon>Metazoa</taxon>
        <taxon>Chordata</taxon>
        <taxon>Craniata</taxon>
        <taxon>Vertebrata</taxon>
        <taxon>Euteleostomi</taxon>
        <taxon>Mammalia</taxon>
        <taxon>Eutheria</taxon>
        <taxon>Afrotheria</taxon>
        <taxon>Chrysochloridae</taxon>
        <taxon>Chrysochlorinae</taxon>
        <taxon>Chrysochloris</taxon>
    </lineage>
</organism>
<sequence length="1035" mass="110215">MTAAAASNWGLITNIVNSIVGVSVLTMPFCFKQCGILLGALLLMFCSWMTHQSCMFLVKAASLSKRRTYAGLAFHAYGKVVKTLVETSMIGLMLGTCIAFYVVIGDLGSNFIAWLFGFQVTGHFRVILLVAVSVCIVLPLSLQRNMMASIQSFSAMALIFYTVFMCVIVLLSLKHGLFRGQWLRRVSYVRWEGIFRCIPIFGMSFACQSQVLPTYDSLDEPSVKTMSSIFASSLNVVTTFYITVGFFGYVSFTEAIAGNVLMHFSSNLVTEALRLGFLMSVAVGFPMMILPCRQALSTLLFEQQQKDGTFAAGGYMPPLRFKALTLLVVFGTMLGGILIPNVETVLGLTGATTGSLICFVCPALIYRKVHKNALSAQVVLWVGLGILVISTYTTLTVREEVPVDFTEEAPVGRLVEAEIGKKAEAVRLSVQNPVVEVAEDARDKPKLPDTKEEAEQAQIKGPMEVPPRGEAKEKVEEAQLDRPGQGVAVPLGEAHRHEPPIPHDKVVVDEGQDGEGPEESNRESKQAVGEAPGGQEPGVRPPPDAGRWEPAPGAALQEVAGPPEELKKVPEAHGQPPVRPASEELTGPRAVHAEDQKAAAAGHEKAGHIPPDPAAQEPGKPAVEQNLPGGKAALLVQRPEPPAGLPAEPREQRHVQSPPEDNGGSKLEDAGRVELLDHAVLLQVIQEQQAQQKRLLEQQEKLLAVLEEQHKEIHQQRQDEDDERPQPGGHPLPTGRGGWDEPPCTRPCSWSCTLPSAVDTQAEPGPAAPPGELGQDLPAQPVEPAPGDLAAAPQEREEPPEAENRGAGGPPVGADTEPRAALAQAREVQAAVQGPAGSPAPPGEGRGPLGRDSQQGKKPGKEVAAPGAGAEVGQVSRDLGPAVDTAPQSKGGVAPRAPDASERLRAASDRARGQPLGQAHQPEAGREALGGEAVGRVVAPEPGPKVAAPDAPKLDNAKPNRDLKVQAGSDLRRRRRDLDPDPDLGQAGVFLSPHPLLALGVDGLRSALEAQLHNVAQGAVQVVHSRQVKQVAEEA</sequence>
<comment type="similarity">
    <text evidence="2">Belongs to the amino acid/polyamine transporter 2 family.</text>
</comment>
<feature type="domain" description="Amino acid transporter transmembrane" evidence="10">
    <location>
        <begin position="6"/>
        <end position="382"/>
    </location>
</feature>
<name>A0A9B0WTP0_CHRAS</name>
<proteinExistence type="inferred from homology"/>
<evidence type="ECO:0000313" key="11">
    <source>
        <dbReference type="Proteomes" id="UP000504623"/>
    </source>
</evidence>
<dbReference type="AlphaFoldDB" id="A0A9B0WTP0"/>
<keyword evidence="5" id="KW-0029">Amino-acid transport</keyword>
<dbReference type="GO" id="GO:0015179">
    <property type="term" value="F:L-amino acid transmembrane transporter activity"/>
    <property type="evidence" value="ECO:0007669"/>
    <property type="project" value="TreeGrafter"/>
</dbReference>
<dbReference type="Proteomes" id="UP000504623">
    <property type="component" value="Unplaced"/>
</dbReference>
<evidence type="ECO:0000256" key="2">
    <source>
        <dbReference type="ARBA" id="ARBA00008066"/>
    </source>
</evidence>
<keyword evidence="7 9" id="KW-0472">Membrane</keyword>
<feature type="compositionally biased region" description="Low complexity" evidence="8">
    <location>
        <begin position="862"/>
        <end position="873"/>
    </location>
</feature>
<feature type="compositionally biased region" description="Basic and acidic residues" evidence="8">
    <location>
        <begin position="439"/>
        <end position="454"/>
    </location>
</feature>
<feature type="transmembrane region" description="Helical" evidence="9">
    <location>
        <begin position="378"/>
        <end position="395"/>
    </location>
</feature>
<evidence type="ECO:0000256" key="1">
    <source>
        <dbReference type="ARBA" id="ARBA00004141"/>
    </source>
</evidence>
<dbReference type="RefSeq" id="XP_006869699.1">
    <property type="nucleotide sequence ID" value="XM_006869637.1"/>
</dbReference>
<dbReference type="GO" id="GO:0016020">
    <property type="term" value="C:membrane"/>
    <property type="evidence" value="ECO:0007669"/>
    <property type="project" value="UniProtKB-SubCell"/>
</dbReference>
<keyword evidence="6 9" id="KW-1133">Transmembrane helix</keyword>